<gene>
    <name evidence="2" type="ORF">R1flu_019957</name>
</gene>
<proteinExistence type="predicted"/>
<evidence type="ECO:0000313" key="2">
    <source>
        <dbReference type="EMBL" id="KAL2651829.1"/>
    </source>
</evidence>
<feature type="region of interest" description="Disordered" evidence="1">
    <location>
        <begin position="47"/>
        <end position="71"/>
    </location>
</feature>
<keyword evidence="3" id="KW-1185">Reference proteome</keyword>
<protein>
    <submittedName>
        <fullName evidence="2">Uncharacterized protein</fullName>
    </submittedName>
</protein>
<name>A0ABD1ZNY4_9MARC</name>
<feature type="compositionally biased region" description="Low complexity" evidence="1">
    <location>
        <begin position="49"/>
        <end position="58"/>
    </location>
</feature>
<dbReference type="EMBL" id="JBHFFA010000001">
    <property type="protein sequence ID" value="KAL2651829.1"/>
    <property type="molecule type" value="Genomic_DNA"/>
</dbReference>
<dbReference type="AlphaFoldDB" id="A0ABD1ZNY4"/>
<reference evidence="2 3" key="1">
    <citation type="submission" date="2024-09" db="EMBL/GenBank/DDBJ databases">
        <title>Chromosome-scale assembly of Riccia fluitans.</title>
        <authorList>
            <person name="Paukszto L."/>
            <person name="Sawicki J."/>
            <person name="Karawczyk K."/>
            <person name="Piernik-Szablinska J."/>
            <person name="Szczecinska M."/>
            <person name="Mazdziarz M."/>
        </authorList>
    </citation>
    <scope>NUCLEOTIDE SEQUENCE [LARGE SCALE GENOMIC DNA]</scope>
    <source>
        <strain evidence="2">Rf_01</strain>
        <tissue evidence="2">Aerial parts of the thallus</tissue>
    </source>
</reference>
<dbReference type="Proteomes" id="UP001605036">
    <property type="component" value="Unassembled WGS sequence"/>
</dbReference>
<sequence length="115" mass="12550">MTDGNLDRADLGGAWFGPPWIEEVGRKKVEGQFYFKTDEDGVWKENRSRVGTTTTSSIGRRRRRGKRGGGATGTIVQVKEIFLCGGAEGCAVFVLCSNFQRGLITFQGPAKYKGG</sequence>
<evidence type="ECO:0000256" key="1">
    <source>
        <dbReference type="SAM" id="MobiDB-lite"/>
    </source>
</evidence>
<evidence type="ECO:0000313" key="3">
    <source>
        <dbReference type="Proteomes" id="UP001605036"/>
    </source>
</evidence>
<comment type="caution">
    <text evidence="2">The sequence shown here is derived from an EMBL/GenBank/DDBJ whole genome shotgun (WGS) entry which is preliminary data.</text>
</comment>
<organism evidence="2 3">
    <name type="scientific">Riccia fluitans</name>
    <dbReference type="NCBI Taxonomy" id="41844"/>
    <lineage>
        <taxon>Eukaryota</taxon>
        <taxon>Viridiplantae</taxon>
        <taxon>Streptophyta</taxon>
        <taxon>Embryophyta</taxon>
        <taxon>Marchantiophyta</taxon>
        <taxon>Marchantiopsida</taxon>
        <taxon>Marchantiidae</taxon>
        <taxon>Marchantiales</taxon>
        <taxon>Ricciaceae</taxon>
        <taxon>Riccia</taxon>
    </lineage>
</organism>
<accession>A0ABD1ZNY4</accession>